<feature type="compositionally biased region" description="Low complexity" evidence="1">
    <location>
        <begin position="443"/>
        <end position="453"/>
    </location>
</feature>
<name>A0A6J8E8F6_MYTCO</name>
<dbReference type="Proteomes" id="UP000507470">
    <property type="component" value="Unassembled WGS sequence"/>
</dbReference>
<dbReference type="EMBL" id="CACVKT020008630">
    <property type="protein sequence ID" value="CAC5416366.1"/>
    <property type="molecule type" value="Genomic_DNA"/>
</dbReference>
<evidence type="ECO:0000313" key="3">
    <source>
        <dbReference type="EMBL" id="CAC5416366.1"/>
    </source>
</evidence>
<feature type="transmembrane region" description="Helical" evidence="2">
    <location>
        <begin position="115"/>
        <end position="136"/>
    </location>
</feature>
<keyword evidence="2" id="KW-0812">Transmembrane</keyword>
<feature type="compositionally biased region" description="Polar residues" evidence="1">
    <location>
        <begin position="412"/>
        <end position="442"/>
    </location>
</feature>
<feature type="transmembrane region" description="Helical" evidence="2">
    <location>
        <begin position="220"/>
        <end position="240"/>
    </location>
</feature>
<feature type="transmembrane region" description="Helical" evidence="2">
    <location>
        <begin position="363"/>
        <end position="389"/>
    </location>
</feature>
<feature type="region of interest" description="Disordered" evidence="1">
    <location>
        <begin position="412"/>
        <end position="463"/>
    </location>
</feature>
<reference evidence="3 4" key="1">
    <citation type="submission" date="2020-06" db="EMBL/GenBank/DDBJ databases">
        <authorList>
            <person name="Li R."/>
            <person name="Bekaert M."/>
        </authorList>
    </citation>
    <scope>NUCLEOTIDE SEQUENCE [LARGE SCALE GENOMIC DNA]</scope>
    <source>
        <strain evidence="4">wild</strain>
    </source>
</reference>
<gene>
    <name evidence="3" type="ORF">MCOR_49001</name>
</gene>
<evidence type="ECO:0000256" key="2">
    <source>
        <dbReference type="SAM" id="Phobius"/>
    </source>
</evidence>
<keyword evidence="2" id="KW-1133">Transmembrane helix</keyword>
<keyword evidence="4" id="KW-1185">Reference proteome</keyword>
<keyword evidence="2" id="KW-0472">Membrane</keyword>
<protein>
    <submittedName>
        <fullName evidence="3">Uncharacterized protein</fullName>
    </submittedName>
</protein>
<organism evidence="3 4">
    <name type="scientific">Mytilus coruscus</name>
    <name type="common">Sea mussel</name>
    <dbReference type="NCBI Taxonomy" id="42192"/>
    <lineage>
        <taxon>Eukaryota</taxon>
        <taxon>Metazoa</taxon>
        <taxon>Spiralia</taxon>
        <taxon>Lophotrochozoa</taxon>
        <taxon>Mollusca</taxon>
        <taxon>Bivalvia</taxon>
        <taxon>Autobranchia</taxon>
        <taxon>Pteriomorphia</taxon>
        <taxon>Mytilida</taxon>
        <taxon>Mytiloidea</taxon>
        <taxon>Mytilidae</taxon>
        <taxon>Mytilinae</taxon>
        <taxon>Mytilus</taxon>
    </lineage>
</organism>
<accession>A0A6J8E8F6</accession>
<dbReference type="AlphaFoldDB" id="A0A6J8E8F6"/>
<feature type="transmembrane region" description="Helical" evidence="2">
    <location>
        <begin position="270"/>
        <end position="293"/>
    </location>
</feature>
<evidence type="ECO:0000313" key="4">
    <source>
        <dbReference type="Proteomes" id="UP000507470"/>
    </source>
</evidence>
<evidence type="ECO:0000256" key="1">
    <source>
        <dbReference type="SAM" id="MobiDB-lite"/>
    </source>
</evidence>
<proteinExistence type="predicted"/>
<sequence>MGLLNDYSKKPINVKINETSGQCQVVIGNNSTTVGITHLLLGMVRNHVELDKKHDYENINLCYFSKFQWFVDSGWFELKKYFGIPFQEFGYKCCTLRNETVYCDDKLHRNEGYRLVPYAIAVMLVCFSPFFLLFVATCMDIDIESKLEDFACSRFQRNPNTNYVPIYFEHPILIGLFDDNGYRKKDIGVLGKCEFECCASCLSCFGEIYQTYCQPRIKRFVFVLISPMFIYLEWLVFYLLTWTNRIEELNKNEILFGFTSVLGGVKFNTFMYPTGPLFALVFYMILGISILVLPKDFENSVIIGDNTQYSAISNLLHVLSPSFIDGKGYKFLQKTLSTFTFLPCNPAYWLSVKEKPTTIVCRIIFIFIFLPFIILPILPFSILMLYGWMAYSFKKLKIENTFSKMKDKNVDMTQTGDQTNQQENESTQPLSESIQLEGTDTTNLCNNQNNSSENDIDKTDRKSTKINPLESCHYNDTRSRIFRRFLRYRWDAVHRRFIKGRQYNSDQDKEATRARKERNRVDTLAVLEYLSERDPFANDVSLKNLRNIEPGVEAEPDVNVDKAESIGNKTLELIKGEKFLSHSFKKSNQSITLAAKPKSKSGSDFLNTDIDPQFMFQRLATAANGLCENTSEVFQYELSSVPSSMFD</sequence>